<dbReference type="PROSITE" id="PS50851">
    <property type="entry name" value="CHEW"/>
    <property type="match status" value="1"/>
</dbReference>
<protein>
    <recommendedName>
        <fullName evidence="1">CheW-like domain-containing protein</fullName>
    </recommendedName>
</protein>
<dbReference type="GO" id="GO:0007165">
    <property type="term" value="P:signal transduction"/>
    <property type="evidence" value="ECO:0007669"/>
    <property type="project" value="InterPro"/>
</dbReference>
<keyword evidence="3" id="KW-1185">Reference proteome</keyword>
<sequence length="164" mass="17494">MLTEYFHIQLSPVIELLLPLEQTVGVVTLTLEQICPIPGVASTLLGVANQRGKLLWVLDLSGLLGLVSSVKNAHAKTNLTLVVLNGSGHVAREQDSRQVGCVVSLLKGIVSLDSEQLQPVPTEFPPALKLYGIGVAQIERPVTALNVNAIFTALSTCDRTSVHP</sequence>
<dbReference type="SMART" id="SM00260">
    <property type="entry name" value="CheW"/>
    <property type="match status" value="1"/>
</dbReference>
<dbReference type="Pfam" id="PF01584">
    <property type="entry name" value="CheW"/>
    <property type="match status" value="1"/>
</dbReference>
<comment type="caution">
    <text evidence="2">The sequence shown here is derived from an EMBL/GenBank/DDBJ whole genome shotgun (WGS) entry which is preliminary data.</text>
</comment>
<accession>A0A9X5EC34</accession>
<gene>
    <name evidence="2" type="ORF">QH73_0026980</name>
</gene>
<dbReference type="Gene3D" id="2.40.50.180">
    <property type="entry name" value="CheA-289, Domain 4"/>
    <property type="match status" value="1"/>
</dbReference>
<evidence type="ECO:0000313" key="2">
    <source>
        <dbReference type="EMBL" id="NHC38223.1"/>
    </source>
</evidence>
<dbReference type="SUPFAM" id="SSF50341">
    <property type="entry name" value="CheW-like"/>
    <property type="match status" value="1"/>
</dbReference>
<dbReference type="AlphaFoldDB" id="A0A9X5EC34"/>
<dbReference type="Proteomes" id="UP000031532">
    <property type="component" value="Unassembled WGS sequence"/>
</dbReference>
<organism evidence="2 3">
    <name type="scientific">Scytonema millei VB511283</name>
    <dbReference type="NCBI Taxonomy" id="1245923"/>
    <lineage>
        <taxon>Bacteria</taxon>
        <taxon>Bacillati</taxon>
        <taxon>Cyanobacteriota</taxon>
        <taxon>Cyanophyceae</taxon>
        <taxon>Nostocales</taxon>
        <taxon>Scytonemataceae</taxon>
        <taxon>Scytonema</taxon>
    </lineage>
</organism>
<dbReference type="EMBL" id="JTJC03000017">
    <property type="protein sequence ID" value="NHC38223.1"/>
    <property type="molecule type" value="Genomic_DNA"/>
</dbReference>
<dbReference type="GO" id="GO:0006935">
    <property type="term" value="P:chemotaxis"/>
    <property type="evidence" value="ECO:0007669"/>
    <property type="project" value="InterPro"/>
</dbReference>
<evidence type="ECO:0000259" key="1">
    <source>
        <dbReference type="PROSITE" id="PS50851"/>
    </source>
</evidence>
<dbReference type="OrthoDB" id="425983at2"/>
<feature type="domain" description="CheW-like" evidence="1">
    <location>
        <begin position="2"/>
        <end position="156"/>
    </location>
</feature>
<evidence type="ECO:0000313" key="3">
    <source>
        <dbReference type="Proteomes" id="UP000031532"/>
    </source>
</evidence>
<dbReference type="RefSeq" id="WP_039713660.1">
    <property type="nucleotide sequence ID" value="NZ_JTJC03000017.1"/>
</dbReference>
<name>A0A9X5EC34_9CYAN</name>
<proteinExistence type="predicted"/>
<reference evidence="2 3" key="1">
    <citation type="journal article" date="2015" name="Genome Announc.">
        <title>Draft Genome Sequence of the Terrestrial Cyanobacterium Scytonema millei VB511283, Isolated from Eastern India.</title>
        <authorList>
            <person name="Sen D."/>
            <person name="Chandrababunaidu M.M."/>
            <person name="Singh D."/>
            <person name="Sanghi N."/>
            <person name="Ghorai A."/>
            <person name="Mishra G.P."/>
            <person name="Madduluri M."/>
            <person name="Adhikary S.P."/>
            <person name="Tripathy S."/>
        </authorList>
    </citation>
    <scope>NUCLEOTIDE SEQUENCE [LARGE SCALE GENOMIC DNA]</scope>
    <source>
        <strain evidence="2 3">VB511283</strain>
    </source>
</reference>
<dbReference type="InterPro" id="IPR002545">
    <property type="entry name" value="CheW-lke_dom"/>
</dbReference>
<dbReference type="InterPro" id="IPR036061">
    <property type="entry name" value="CheW-like_dom_sf"/>
</dbReference>